<sequence length="80" mass="9084">MTQRESSIDRATEETRAELNAHARKARELASVIYVAAAVIRDDSSRLPIHHDTYRLMFEAFDLVTIAGNQLDPDRSEGQR</sequence>
<reference evidence="1 2" key="1">
    <citation type="journal article" date="2016" name="Int. J. Syst. Evol. Microbiol.">
        <title>Dermabacter jinjuensis sp. nov., a novel species of the genus Dermabacter isolated from a clinical specimen.</title>
        <authorList>
            <person name="Park Y.K."/>
            <person name="Lee K.M."/>
            <person name="Lee W.K."/>
            <person name="Cho M.J."/>
            <person name="Lee H.S."/>
            <person name="Cho Y.G."/>
            <person name="Lee Y.C."/>
            <person name="Lee W.K."/>
            <person name="Seong W.K."/>
            <person name="Hwang K.J."/>
        </authorList>
    </citation>
    <scope>NUCLEOTIDE SEQUENCE [LARGE SCALE GENOMIC DNA]</scope>
    <source>
        <strain evidence="1 2">32T</strain>
    </source>
</reference>
<gene>
    <name evidence="1" type="ORF">COP05_01300</name>
</gene>
<organism evidence="1 2">
    <name type="scientific">Dermabacter jinjuensis</name>
    <dbReference type="NCBI Taxonomy" id="1667168"/>
    <lineage>
        <taxon>Bacteria</taxon>
        <taxon>Bacillati</taxon>
        <taxon>Actinomycetota</taxon>
        <taxon>Actinomycetes</taxon>
        <taxon>Micrococcales</taxon>
        <taxon>Dermabacteraceae</taxon>
        <taxon>Dermabacter</taxon>
    </lineage>
</organism>
<name>A0ABN5DNF5_9MICO</name>
<protein>
    <submittedName>
        <fullName evidence="1">Uncharacterized protein</fullName>
    </submittedName>
</protein>
<accession>A0ABN5DNF5</accession>
<dbReference type="RefSeq" id="WP_096882429.1">
    <property type="nucleotide sequence ID" value="NZ_CP023482.1"/>
</dbReference>
<dbReference type="EMBL" id="CP023482">
    <property type="protein sequence ID" value="ATH95879.1"/>
    <property type="molecule type" value="Genomic_DNA"/>
</dbReference>
<proteinExistence type="predicted"/>
<evidence type="ECO:0000313" key="2">
    <source>
        <dbReference type="Proteomes" id="UP000815698"/>
    </source>
</evidence>
<dbReference type="Proteomes" id="UP000815698">
    <property type="component" value="Chromosome"/>
</dbReference>
<evidence type="ECO:0000313" key="1">
    <source>
        <dbReference type="EMBL" id="ATH95879.1"/>
    </source>
</evidence>
<keyword evidence="2" id="KW-1185">Reference proteome</keyword>